<organism evidence="1 2">
    <name type="scientific">Collimonas rhizosphaerae</name>
    <dbReference type="NCBI Taxonomy" id="3126357"/>
    <lineage>
        <taxon>Bacteria</taxon>
        <taxon>Pseudomonadati</taxon>
        <taxon>Pseudomonadota</taxon>
        <taxon>Betaproteobacteria</taxon>
        <taxon>Burkholderiales</taxon>
        <taxon>Oxalobacteraceae</taxon>
        <taxon>Collimonas</taxon>
    </lineage>
</organism>
<name>A0ABU9PXQ5_9BURK</name>
<gene>
    <name evidence="1" type="ORF">V8G57_15480</name>
</gene>
<evidence type="ECO:0000313" key="2">
    <source>
        <dbReference type="Proteomes" id="UP001495910"/>
    </source>
</evidence>
<proteinExistence type="predicted"/>
<protein>
    <recommendedName>
        <fullName evidence="3">DUF4145 domain-containing protein</fullName>
    </recommendedName>
</protein>
<evidence type="ECO:0008006" key="3">
    <source>
        <dbReference type="Google" id="ProtNLM"/>
    </source>
</evidence>
<reference evidence="1 2" key="1">
    <citation type="submission" date="2024-02" db="EMBL/GenBank/DDBJ databases">
        <title>Draft genome sequence of Collimonas sp. strain H4R21, an effective mineral-weathering bacterial strain isolated from the beech rhizosphere.</title>
        <authorList>
            <person name="Morin E."/>
            <person name="Uroz S."/>
            <person name="Leveau J.H.J."/>
            <person name="Kumar R."/>
            <person name="Rey M.W."/>
            <person name="Pham J."/>
        </authorList>
    </citation>
    <scope>NUCLEOTIDE SEQUENCE [LARGE SCALE GENOMIC DNA]</scope>
    <source>
        <strain evidence="1 2">H4R21</strain>
    </source>
</reference>
<dbReference type="EMBL" id="JBANDC010000010">
    <property type="protein sequence ID" value="MEM4988794.1"/>
    <property type="molecule type" value="Genomic_DNA"/>
</dbReference>
<accession>A0ABU9PXQ5</accession>
<sequence length="241" mass="26805">MELDLKNLLSNKSFSRKEKILILLASTKGAEKPVVEIRELAVANGLRDSKNWNISQLLKDLDGAVVRLPDGWALTEAGLSLLDSLGIQTGGPSKVVQPTLRRYASSISSPNVRGFVEEAIAALELNLYRSAVVLSWVGAVSVFYEVILVNHLPEFNAEAIRRFPKWKTAKTIDDLSQMKEYDLLQVLHGLSVIGKNTKDELEHCLKLRNACGHPNNHRLGEHRVTSHIETLILNVFSKHAI</sequence>
<dbReference type="Proteomes" id="UP001495910">
    <property type="component" value="Unassembled WGS sequence"/>
</dbReference>
<evidence type="ECO:0000313" key="1">
    <source>
        <dbReference type="EMBL" id="MEM4988794.1"/>
    </source>
</evidence>
<dbReference type="RefSeq" id="WP_342830113.1">
    <property type="nucleotide sequence ID" value="NZ_JBANDC010000010.1"/>
</dbReference>
<keyword evidence="2" id="KW-1185">Reference proteome</keyword>
<comment type="caution">
    <text evidence="1">The sequence shown here is derived from an EMBL/GenBank/DDBJ whole genome shotgun (WGS) entry which is preliminary data.</text>
</comment>